<sequence length="331" mass="37653">MNMSLETIIKKVPGNLPPPSKRENQGYVDDLGRKAKFELEELLNRQNKILSNKAFISKLPDKGEKIIDFRSKILKELERRNEIEDAANLLSRLNIASEGKAAMHELEWTGEYNERKNTARVVELDSDDEEDPLKILAQPTGSGVHKKKVINLPPEESLIKPEDLAEIESFKAQPAEHVSYIVNKIEKSPDEKGNKRESFKPYKTTKSNVHDPEKEKQRKYNKHWEVTAATPPFIVHGAVKVINLNESLKLQKEQAEKLQEIQSKHAAERLAEQLGLHSINPVIGNLGSYRLRDEKESNSSGSENEEEHEVHDDEDNDQRGTVVFTVDSIES</sequence>
<dbReference type="CTD" id="81488"/>
<dbReference type="InterPro" id="IPR026213">
    <property type="entry name" value="GRINL1"/>
</dbReference>
<dbReference type="AlphaFoldDB" id="A0AAJ7N3P1"/>
<feature type="compositionally biased region" description="Basic and acidic residues" evidence="1">
    <location>
        <begin position="208"/>
        <end position="220"/>
    </location>
</feature>
<dbReference type="PRINTS" id="PR02085">
    <property type="entry name" value="POLR2GRINL1"/>
</dbReference>
<feature type="region of interest" description="Disordered" evidence="1">
    <location>
        <begin position="288"/>
        <end position="331"/>
    </location>
</feature>
<name>A0AAJ7N3P1_9HYME</name>
<dbReference type="GO" id="GO:0000428">
    <property type="term" value="C:DNA-directed RNA polymerase complex"/>
    <property type="evidence" value="ECO:0007669"/>
    <property type="project" value="UniProtKB-KW"/>
</dbReference>
<feature type="region of interest" description="Disordered" evidence="1">
    <location>
        <begin position="189"/>
        <end position="220"/>
    </location>
</feature>
<dbReference type="KEGG" id="ccal:108622635"/>
<dbReference type="Pfam" id="PF15328">
    <property type="entry name" value="GCOM2"/>
    <property type="match status" value="1"/>
</dbReference>
<dbReference type="PANTHER" id="PTHR23171:SF13">
    <property type="entry name" value="DNA-DIRECTED RNA POLYMERASE II SUBUNIT GRINL1A"/>
    <property type="match status" value="1"/>
</dbReference>
<organism evidence="2 3">
    <name type="scientific">Ceratina calcarata</name>
    <dbReference type="NCBI Taxonomy" id="156304"/>
    <lineage>
        <taxon>Eukaryota</taxon>
        <taxon>Metazoa</taxon>
        <taxon>Ecdysozoa</taxon>
        <taxon>Arthropoda</taxon>
        <taxon>Hexapoda</taxon>
        <taxon>Insecta</taxon>
        <taxon>Pterygota</taxon>
        <taxon>Neoptera</taxon>
        <taxon>Endopterygota</taxon>
        <taxon>Hymenoptera</taxon>
        <taxon>Apocrita</taxon>
        <taxon>Aculeata</taxon>
        <taxon>Apoidea</taxon>
        <taxon>Anthophila</taxon>
        <taxon>Apidae</taxon>
        <taxon>Ceratina</taxon>
        <taxon>Zadontomerus</taxon>
    </lineage>
</organism>
<dbReference type="GO" id="GO:0003711">
    <property type="term" value="F:transcription elongation factor activity"/>
    <property type="evidence" value="ECO:0007669"/>
    <property type="project" value="InterPro"/>
</dbReference>
<reference evidence="3" key="1">
    <citation type="submission" date="2025-08" db="UniProtKB">
        <authorList>
            <consortium name="RefSeq"/>
        </authorList>
    </citation>
    <scope>IDENTIFICATION</scope>
    <source>
        <tissue evidence="3">Whole body</tissue>
    </source>
</reference>
<dbReference type="GO" id="GO:0006368">
    <property type="term" value="P:transcription elongation by RNA polymerase II"/>
    <property type="evidence" value="ECO:0007669"/>
    <property type="project" value="InterPro"/>
</dbReference>
<keyword evidence="3" id="KW-0240">DNA-directed RNA polymerase</keyword>
<dbReference type="RefSeq" id="XP_017876144.1">
    <property type="nucleotide sequence ID" value="XM_018020655.2"/>
</dbReference>
<evidence type="ECO:0000313" key="2">
    <source>
        <dbReference type="Proteomes" id="UP000694925"/>
    </source>
</evidence>
<dbReference type="InterPro" id="IPR051375">
    <property type="entry name" value="Tuftelin_GRINL1A/MYZAP/CCD68"/>
</dbReference>
<feature type="compositionally biased region" description="Acidic residues" evidence="1">
    <location>
        <begin position="303"/>
        <end position="316"/>
    </location>
</feature>
<protein>
    <submittedName>
        <fullName evidence="3">DNA-directed RNA polymerase II subunit GRINL1A</fullName>
    </submittedName>
</protein>
<gene>
    <name evidence="3" type="primary">LOC108622635</name>
</gene>
<dbReference type="GeneID" id="108622635"/>
<dbReference type="Proteomes" id="UP000694925">
    <property type="component" value="Unplaced"/>
</dbReference>
<feature type="compositionally biased region" description="Basic and acidic residues" evidence="1">
    <location>
        <begin position="189"/>
        <end position="200"/>
    </location>
</feature>
<keyword evidence="3" id="KW-0804">Transcription</keyword>
<keyword evidence="2" id="KW-1185">Reference proteome</keyword>
<evidence type="ECO:0000256" key="1">
    <source>
        <dbReference type="SAM" id="MobiDB-lite"/>
    </source>
</evidence>
<proteinExistence type="predicted"/>
<accession>A0AAJ7N3P1</accession>
<dbReference type="PANTHER" id="PTHR23171">
    <property type="entry name" value="GDOWN1"/>
    <property type="match status" value="1"/>
</dbReference>
<dbReference type="GO" id="GO:0005634">
    <property type="term" value="C:nucleus"/>
    <property type="evidence" value="ECO:0007669"/>
    <property type="project" value="InterPro"/>
</dbReference>
<evidence type="ECO:0000313" key="3">
    <source>
        <dbReference type="RefSeq" id="XP_017876144.1"/>
    </source>
</evidence>